<evidence type="ECO:0000313" key="3">
    <source>
        <dbReference type="Proteomes" id="UP001279734"/>
    </source>
</evidence>
<feature type="transmembrane region" description="Helical" evidence="1">
    <location>
        <begin position="31"/>
        <end position="57"/>
    </location>
</feature>
<evidence type="ECO:0000256" key="1">
    <source>
        <dbReference type="SAM" id="Phobius"/>
    </source>
</evidence>
<feature type="transmembrane region" description="Helical" evidence="1">
    <location>
        <begin position="149"/>
        <end position="171"/>
    </location>
</feature>
<protein>
    <submittedName>
        <fullName evidence="2">Uncharacterized protein</fullName>
    </submittedName>
</protein>
<dbReference type="EMBL" id="BSYO01000034">
    <property type="protein sequence ID" value="GMH28225.1"/>
    <property type="molecule type" value="Genomic_DNA"/>
</dbReference>
<accession>A0AAD3TEP1</accession>
<gene>
    <name evidence="2" type="ORF">Nepgr_030068</name>
</gene>
<reference evidence="2" key="1">
    <citation type="submission" date="2023-05" db="EMBL/GenBank/DDBJ databases">
        <title>Nepenthes gracilis genome sequencing.</title>
        <authorList>
            <person name="Fukushima K."/>
        </authorList>
    </citation>
    <scope>NUCLEOTIDE SEQUENCE</scope>
    <source>
        <strain evidence="2">SING2019-196</strain>
    </source>
</reference>
<proteinExistence type="predicted"/>
<keyword evidence="1" id="KW-0812">Transmembrane</keyword>
<keyword evidence="1" id="KW-0472">Membrane</keyword>
<comment type="caution">
    <text evidence="2">The sequence shown here is derived from an EMBL/GenBank/DDBJ whole genome shotgun (WGS) entry which is preliminary data.</text>
</comment>
<organism evidence="2 3">
    <name type="scientific">Nepenthes gracilis</name>
    <name type="common">Slender pitcher plant</name>
    <dbReference type="NCBI Taxonomy" id="150966"/>
    <lineage>
        <taxon>Eukaryota</taxon>
        <taxon>Viridiplantae</taxon>
        <taxon>Streptophyta</taxon>
        <taxon>Embryophyta</taxon>
        <taxon>Tracheophyta</taxon>
        <taxon>Spermatophyta</taxon>
        <taxon>Magnoliopsida</taxon>
        <taxon>eudicotyledons</taxon>
        <taxon>Gunneridae</taxon>
        <taxon>Pentapetalae</taxon>
        <taxon>Caryophyllales</taxon>
        <taxon>Nepenthaceae</taxon>
        <taxon>Nepenthes</taxon>
    </lineage>
</organism>
<dbReference type="Proteomes" id="UP001279734">
    <property type="component" value="Unassembled WGS sequence"/>
</dbReference>
<keyword evidence="1" id="KW-1133">Transmembrane helix</keyword>
<evidence type="ECO:0000313" key="2">
    <source>
        <dbReference type="EMBL" id="GMH28225.1"/>
    </source>
</evidence>
<dbReference type="AlphaFoldDB" id="A0AAD3TEP1"/>
<feature type="transmembrane region" description="Helical" evidence="1">
    <location>
        <begin position="113"/>
        <end position="137"/>
    </location>
</feature>
<sequence>MPSAGLLPSLSMVIDCRFVSRLTCLMEAVVAVHWIAIVWLIQPVVLGFDCLAFGWYWQLYLYRCLQLHGLSCSGGAVDEANADADVVSAWCWLYAADAKAADDARLIVMQYGVLNLGILLCAGLLTLVLGFCTLNGYLYGLLVGRSMNFGGLIAAGFVALSADVLLILIIADLSNS</sequence>
<keyword evidence="3" id="KW-1185">Reference proteome</keyword>
<name>A0AAD3TEP1_NEPGR</name>